<dbReference type="Ensembl" id="ENSACCT00020018478.1">
    <property type="protein sequence ID" value="ENSACCP00020017707.1"/>
    <property type="gene ID" value="ENSACCG00020012158.1"/>
</dbReference>
<organism evidence="5 6">
    <name type="scientific">Aquila chrysaetos chrysaetos</name>
    <dbReference type="NCBI Taxonomy" id="223781"/>
    <lineage>
        <taxon>Eukaryota</taxon>
        <taxon>Metazoa</taxon>
        <taxon>Chordata</taxon>
        <taxon>Craniata</taxon>
        <taxon>Vertebrata</taxon>
        <taxon>Euteleostomi</taxon>
        <taxon>Archelosauria</taxon>
        <taxon>Archosauria</taxon>
        <taxon>Dinosauria</taxon>
        <taxon>Saurischia</taxon>
        <taxon>Theropoda</taxon>
        <taxon>Coelurosauria</taxon>
        <taxon>Aves</taxon>
        <taxon>Neognathae</taxon>
        <taxon>Neoaves</taxon>
        <taxon>Telluraves</taxon>
        <taxon>Accipitrimorphae</taxon>
        <taxon>Accipitriformes</taxon>
        <taxon>Accipitridae</taxon>
        <taxon>Accipitrinae</taxon>
        <taxon>Aquila</taxon>
    </lineage>
</organism>
<keyword evidence="1" id="KW-0391">Immunity</keyword>
<dbReference type="SMART" id="SM00406">
    <property type="entry name" value="IGv"/>
    <property type="match status" value="1"/>
</dbReference>
<evidence type="ECO:0000256" key="2">
    <source>
        <dbReference type="ARBA" id="ARBA00023130"/>
    </source>
</evidence>
<dbReference type="SUPFAM" id="SSF48726">
    <property type="entry name" value="Immunoglobulin"/>
    <property type="match status" value="1"/>
</dbReference>
<keyword evidence="6" id="KW-1185">Reference proteome</keyword>
<reference evidence="5" key="1">
    <citation type="submission" date="2025-08" db="UniProtKB">
        <authorList>
            <consortium name="Ensembl"/>
        </authorList>
    </citation>
    <scope>IDENTIFICATION</scope>
</reference>
<dbReference type="Pfam" id="PF07686">
    <property type="entry name" value="V-set"/>
    <property type="match status" value="1"/>
</dbReference>
<evidence type="ECO:0000313" key="6">
    <source>
        <dbReference type="Proteomes" id="UP000472275"/>
    </source>
</evidence>
<keyword evidence="3" id="KW-1280">Immunoglobulin</keyword>
<protein>
    <recommendedName>
        <fullName evidence="4">Ig-like domain-containing protein</fullName>
    </recommendedName>
</protein>
<dbReference type="InterPro" id="IPR013106">
    <property type="entry name" value="Ig_V-set"/>
</dbReference>
<dbReference type="GO" id="GO:0005576">
    <property type="term" value="C:extracellular region"/>
    <property type="evidence" value="ECO:0007669"/>
    <property type="project" value="UniProtKB-ARBA"/>
</dbReference>
<evidence type="ECO:0000256" key="3">
    <source>
        <dbReference type="ARBA" id="ARBA00043265"/>
    </source>
</evidence>
<dbReference type="GO" id="GO:0019814">
    <property type="term" value="C:immunoglobulin complex"/>
    <property type="evidence" value="ECO:0007669"/>
    <property type="project" value="UniProtKB-KW"/>
</dbReference>
<name>A0A663EZI7_AQUCH</name>
<dbReference type="InParanoid" id="A0A663EZI7"/>
<evidence type="ECO:0000313" key="5">
    <source>
        <dbReference type="Ensembl" id="ENSACCP00020017707.1"/>
    </source>
</evidence>
<proteinExistence type="predicted"/>
<evidence type="ECO:0000259" key="4">
    <source>
        <dbReference type="PROSITE" id="PS50835"/>
    </source>
</evidence>
<dbReference type="PROSITE" id="PS50835">
    <property type="entry name" value="IG_LIKE"/>
    <property type="match status" value="1"/>
</dbReference>
<dbReference type="InterPro" id="IPR013783">
    <property type="entry name" value="Ig-like_fold"/>
</dbReference>
<dbReference type="Gene3D" id="2.60.40.10">
    <property type="entry name" value="Immunoglobulins"/>
    <property type="match status" value="1"/>
</dbReference>
<keyword evidence="2" id="KW-1064">Adaptive immunity</keyword>
<feature type="domain" description="Ig-like" evidence="4">
    <location>
        <begin position="13"/>
        <end position="121"/>
    </location>
</feature>
<dbReference type="GeneTree" id="ENSGT01050000244936"/>
<dbReference type="Proteomes" id="UP000472275">
    <property type="component" value="Unassembled WGS sequence"/>
</dbReference>
<dbReference type="InterPro" id="IPR036179">
    <property type="entry name" value="Ig-like_dom_sf"/>
</dbReference>
<dbReference type="AlphaFoldDB" id="A0A663EZI7"/>
<reference evidence="5" key="2">
    <citation type="submission" date="2025-09" db="UniProtKB">
        <authorList>
            <consortium name="Ensembl"/>
        </authorList>
    </citation>
    <scope>IDENTIFICATION</scope>
</reference>
<dbReference type="InterPro" id="IPR050199">
    <property type="entry name" value="IgHV"/>
</dbReference>
<accession>A0A663EZI7</accession>
<dbReference type="PANTHER" id="PTHR23266">
    <property type="entry name" value="IMMUNOGLOBULIN HEAVY CHAIN"/>
    <property type="match status" value="1"/>
</dbReference>
<dbReference type="InterPro" id="IPR007110">
    <property type="entry name" value="Ig-like_dom"/>
</dbReference>
<sequence>METGLGWSRPPEPSSGVTITLRLRAAVQLVESGGGLQPPGGSLRLLCKGSGFTFSSFGMEWVRQAPGKGLEYVASIEDDGSGTYYAPSVQGRFTISRDNSQSTVTLQMNSLRADDTATYYCAKYDGCDDGSDAQNEPHHPTAVSPNPSIFLKLPPHSCSLVTNRTLALSPDPCPDLGSFAPSLDPCPMPQNLCTVPSIFPKPGPKPGPSP</sequence>
<evidence type="ECO:0000256" key="1">
    <source>
        <dbReference type="ARBA" id="ARBA00022859"/>
    </source>
</evidence>
<dbReference type="GO" id="GO:0002250">
    <property type="term" value="P:adaptive immune response"/>
    <property type="evidence" value="ECO:0007669"/>
    <property type="project" value="UniProtKB-KW"/>
</dbReference>